<organism evidence="1">
    <name type="scientific">Clostridioides difficile</name>
    <name type="common">Peptoclostridium difficile</name>
    <dbReference type="NCBI Taxonomy" id="1496"/>
    <lineage>
        <taxon>Bacteria</taxon>
        <taxon>Bacillati</taxon>
        <taxon>Bacillota</taxon>
        <taxon>Clostridia</taxon>
        <taxon>Peptostreptococcales</taxon>
        <taxon>Peptostreptococcaceae</taxon>
        <taxon>Clostridioides</taxon>
    </lineage>
</organism>
<proteinExistence type="predicted"/>
<reference evidence="1" key="1">
    <citation type="submission" date="2018-06" db="EMBL/GenBank/DDBJ databases">
        <authorList>
            <consortium name="Pathogen Informatics"/>
            <person name="Doyle S."/>
        </authorList>
    </citation>
    <scope>NUCLEOTIDE SEQUENCE</scope>
    <source>
        <strain evidence="1">NCTC13307</strain>
    </source>
</reference>
<evidence type="ECO:0000313" key="1">
    <source>
        <dbReference type="EMBL" id="SUY23400.1"/>
    </source>
</evidence>
<accession>A0A381I862</accession>
<dbReference type="AlphaFoldDB" id="A0A381I862"/>
<name>A0A381I862_CLODI</name>
<dbReference type="EMBL" id="UFWD01000001">
    <property type="protein sequence ID" value="SUY23400.1"/>
    <property type="molecule type" value="Genomic_DNA"/>
</dbReference>
<protein>
    <submittedName>
        <fullName evidence="1">Uncharacterized protein</fullName>
    </submittedName>
</protein>
<sequence>MGRILPKLMLFKNTFWSGVIAIKDMASGIISKVFPKLRLFAGKVWSGAIAVKDMASGILGSIKGKISDLTNGATIGVAVKKGVDLLGQEQNQKVVLESVMKRNTGKLIK</sequence>
<gene>
    <name evidence="1" type="ORF">NCTC13307_01706</name>
</gene>